<keyword evidence="2" id="KW-0813">Transport</keyword>
<keyword evidence="11" id="KW-1185">Reference proteome</keyword>
<dbReference type="GO" id="GO:0005886">
    <property type="term" value="C:plasma membrane"/>
    <property type="evidence" value="ECO:0007669"/>
    <property type="project" value="UniProtKB-SubCell"/>
</dbReference>
<evidence type="ECO:0000256" key="1">
    <source>
        <dbReference type="ARBA" id="ARBA00004429"/>
    </source>
</evidence>
<comment type="subcellular location">
    <subcellularLocation>
        <location evidence="1">Cell inner membrane</location>
        <topology evidence="1">Multi-pass membrane protein</topology>
    </subcellularLocation>
</comment>
<dbReference type="PANTHER" id="PTHR30574">
    <property type="entry name" value="INNER MEMBRANE PROTEIN YEDE"/>
    <property type="match status" value="1"/>
</dbReference>
<keyword evidence="4" id="KW-0997">Cell inner membrane</keyword>
<reference evidence="11" key="1">
    <citation type="submission" date="2016-12" db="EMBL/GenBank/DDBJ databases">
        <title>Draft Genome Sequences od Carboxydothermus pertinax and islandicus, Hydrogenogenic Carboxydotrophic Bacteria.</title>
        <authorList>
            <person name="Fukuyama Y."/>
            <person name="Ohmae K."/>
            <person name="Yoneda Y."/>
            <person name="Yoshida T."/>
            <person name="Sako Y."/>
        </authorList>
    </citation>
    <scope>NUCLEOTIDE SEQUENCE [LARGE SCALE GENOMIC DNA]</scope>
    <source>
        <strain evidence="11">SET</strain>
    </source>
</reference>
<keyword evidence="7 9" id="KW-0472">Membrane</keyword>
<evidence type="ECO:0000256" key="7">
    <source>
        <dbReference type="ARBA" id="ARBA00023136"/>
    </source>
</evidence>
<evidence type="ECO:0000256" key="2">
    <source>
        <dbReference type="ARBA" id="ARBA00022448"/>
    </source>
</evidence>
<evidence type="ECO:0000313" key="10">
    <source>
        <dbReference type="EMBL" id="GAV24163.1"/>
    </source>
</evidence>
<dbReference type="EMBL" id="BDJL01000001">
    <property type="protein sequence ID" value="GAV24163.1"/>
    <property type="molecule type" value="Genomic_DNA"/>
</dbReference>
<evidence type="ECO:0000256" key="4">
    <source>
        <dbReference type="ARBA" id="ARBA00022519"/>
    </source>
</evidence>
<sequence length="167" mass="18656">MKKVDLGWSEIKGGIVLGILNILLLLTWGKPWVITHILTDWGTWWLKVLGMRPEKWAYYQEVYPEAFFKTTMFSHENLLVVGTILGGLFAALWHNEFRPKKIKSPGKFLLGIFGGILMGFGARLALGCNIGNLVGGIASFSLHGWIFGGSLIIGTYLGILFLKKYIL</sequence>
<keyword evidence="6 9" id="KW-1133">Transmembrane helix</keyword>
<dbReference type="STRING" id="661089.ciss_00960"/>
<comment type="similarity">
    <text evidence="8">Belongs to the TsuA/YedE (TC 9.B.102) family.</text>
</comment>
<evidence type="ECO:0000313" key="11">
    <source>
        <dbReference type="Proteomes" id="UP000187338"/>
    </source>
</evidence>
<proteinExistence type="inferred from homology"/>
<name>A0A1L8CZ41_9THEO</name>
<dbReference type="Proteomes" id="UP000187338">
    <property type="component" value="Unassembled WGS sequence"/>
</dbReference>
<dbReference type="OrthoDB" id="9794165at2"/>
<dbReference type="RefSeq" id="WP_075864380.1">
    <property type="nucleotide sequence ID" value="NZ_BDJL01000001.1"/>
</dbReference>
<protein>
    <submittedName>
        <fullName evidence="10">Uncharacterized protein</fullName>
    </submittedName>
</protein>
<evidence type="ECO:0000256" key="5">
    <source>
        <dbReference type="ARBA" id="ARBA00022692"/>
    </source>
</evidence>
<evidence type="ECO:0000256" key="8">
    <source>
        <dbReference type="ARBA" id="ARBA00035655"/>
    </source>
</evidence>
<feature type="transmembrane region" description="Helical" evidence="9">
    <location>
        <begin position="108"/>
        <end position="126"/>
    </location>
</feature>
<keyword evidence="5 9" id="KW-0812">Transmembrane</keyword>
<evidence type="ECO:0000256" key="3">
    <source>
        <dbReference type="ARBA" id="ARBA00022475"/>
    </source>
</evidence>
<dbReference type="Pfam" id="PF04143">
    <property type="entry name" value="Sulf_transp"/>
    <property type="match status" value="1"/>
</dbReference>
<gene>
    <name evidence="10" type="ORF">ciss_00960</name>
</gene>
<evidence type="ECO:0000256" key="6">
    <source>
        <dbReference type="ARBA" id="ARBA00022989"/>
    </source>
</evidence>
<feature type="transmembrane region" description="Helical" evidence="9">
    <location>
        <begin position="78"/>
        <end position="96"/>
    </location>
</feature>
<dbReference type="AlphaFoldDB" id="A0A1L8CZ41"/>
<accession>A0A1L8CZ41</accession>
<evidence type="ECO:0000256" key="9">
    <source>
        <dbReference type="SAM" id="Phobius"/>
    </source>
</evidence>
<organism evidence="10 11">
    <name type="scientific">Carboxydothermus islandicus</name>
    <dbReference type="NCBI Taxonomy" id="661089"/>
    <lineage>
        <taxon>Bacteria</taxon>
        <taxon>Bacillati</taxon>
        <taxon>Bacillota</taxon>
        <taxon>Clostridia</taxon>
        <taxon>Thermoanaerobacterales</taxon>
        <taxon>Thermoanaerobacteraceae</taxon>
        <taxon>Carboxydothermus</taxon>
    </lineage>
</organism>
<feature type="transmembrane region" description="Helical" evidence="9">
    <location>
        <begin position="12"/>
        <end position="29"/>
    </location>
</feature>
<dbReference type="PANTHER" id="PTHR30574:SF1">
    <property type="entry name" value="SULPHUR TRANSPORT DOMAIN-CONTAINING PROTEIN"/>
    <property type="match status" value="1"/>
</dbReference>
<feature type="transmembrane region" description="Helical" evidence="9">
    <location>
        <begin position="138"/>
        <end position="162"/>
    </location>
</feature>
<dbReference type="InterPro" id="IPR007272">
    <property type="entry name" value="Sulf_transp_TsuA/YedE"/>
</dbReference>
<keyword evidence="3" id="KW-1003">Cell membrane</keyword>
<comment type="caution">
    <text evidence="10">The sequence shown here is derived from an EMBL/GenBank/DDBJ whole genome shotgun (WGS) entry which is preliminary data.</text>
</comment>